<feature type="region of interest" description="Disordered" evidence="5">
    <location>
        <begin position="2095"/>
        <end position="2151"/>
    </location>
</feature>
<dbReference type="InterPro" id="IPR059100">
    <property type="entry name" value="TSP3_bac"/>
</dbReference>
<feature type="compositionally biased region" description="Polar residues" evidence="5">
    <location>
        <begin position="2096"/>
        <end position="2109"/>
    </location>
</feature>
<dbReference type="Pfam" id="PF17517">
    <property type="entry name" value="IgGFc_binding"/>
    <property type="match status" value="1"/>
</dbReference>
<comment type="caution">
    <text evidence="7">The sequence shown here is derived from an EMBL/GenBank/DDBJ whole genome shotgun (WGS) entry which is preliminary data.</text>
</comment>
<keyword evidence="8" id="KW-1185">Reference proteome</keyword>
<dbReference type="PANTHER" id="PTHR37467:SF1">
    <property type="entry name" value="EXPORTED CALCIUM-BINDING GLYCOPROTEIN"/>
    <property type="match status" value="1"/>
</dbReference>
<dbReference type="GO" id="GO:0005509">
    <property type="term" value="F:calcium ion binding"/>
    <property type="evidence" value="ECO:0007669"/>
    <property type="project" value="InterPro"/>
</dbReference>
<evidence type="ECO:0000256" key="2">
    <source>
        <dbReference type="ARBA" id="ARBA00022525"/>
    </source>
</evidence>
<dbReference type="InterPro" id="IPR035234">
    <property type="entry name" value="IgGFc-bd_N"/>
</dbReference>
<organism evidence="7 8">
    <name type="scientific">Saonia flava</name>
    <dbReference type="NCBI Taxonomy" id="523696"/>
    <lineage>
        <taxon>Bacteria</taxon>
        <taxon>Pseudomonadati</taxon>
        <taxon>Bacteroidota</taxon>
        <taxon>Flavobacteriia</taxon>
        <taxon>Flavobacteriales</taxon>
        <taxon>Flavobacteriaceae</taxon>
        <taxon>Saonia</taxon>
    </lineage>
</organism>
<feature type="compositionally biased region" description="Acidic residues" evidence="5">
    <location>
        <begin position="2122"/>
        <end position="2133"/>
    </location>
</feature>
<evidence type="ECO:0000259" key="6">
    <source>
        <dbReference type="Pfam" id="PF17517"/>
    </source>
</evidence>
<dbReference type="SUPFAM" id="SSF103647">
    <property type="entry name" value="TSP type-3 repeat"/>
    <property type="match status" value="1"/>
</dbReference>
<dbReference type="InterPro" id="IPR028974">
    <property type="entry name" value="TSP_type-3_rpt"/>
</dbReference>
<proteinExistence type="predicted"/>
<gene>
    <name evidence="7" type="ORF">GGR42_002930</name>
</gene>
<evidence type="ECO:0000256" key="1">
    <source>
        <dbReference type="ARBA" id="ARBA00004613"/>
    </source>
</evidence>
<feature type="region of interest" description="Disordered" evidence="5">
    <location>
        <begin position="2179"/>
        <end position="2203"/>
    </location>
</feature>
<keyword evidence="2" id="KW-0964">Secreted</keyword>
<dbReference type="NCBIfam" id="NF033510">
    <property type="entry name" value="Ca_tandemer"/>
    <property type="match status" value="8"/>
</dbReference>
<evidence type="ECO:0000256" key="3">
    <source>
        <dbReference type="ARBA" id="ARBA00022729"/>
    </source>
</evidence>
<reference evidence="7 8" key="1">
    <citation type="submission" date="2020-03" db="EMBL/GenBank/DDBJ databases">
        <title>Genomic Encyclopedia of Type Strains, Phase IV (KMG-IV): sequencing the most valuable type-strain genomes for metagenomic binning, comparative biology and taxonomic classification.</title>
        <authorList>
            <person name="Goeker M."/>
        </authorList>
    </citation>
    <scope>NUCLEOTIDE SEQUENCE [LARGE SCALE GENOMIC DNA]</scope>
    <source>
        <strain evidence="7 8">DSM 29762</strain>
    </source>
</reference>
<dbReference type="InterPro" id="IPR018247">
    <property type="entry name" value="EF_Hand_1_Ca_BS"/>
</dbReference>
<feature type="region of interest" description="Disordered" evidence="5">
    <location>
        <begin position="758"/>
        <end position="801"/>
    </location>
</feature>
<dbReference type="InterPro" id="IPR013783">
    <property type="entry name" value="Ig-like_fold"/>
</dbReference>
<feature type="compositionally biased region" description="Acidic residues" evidence="5">
    <location>
        <begin position="759"/>
        <end position="778"/>
    </location>
</feature>
<evidence type="ECO:0000256" key="4">
    <source>
        <dbReference type="ARBA" id="ARBA00022837"/>
    </source>
</evidence>
<dbReference type="Pfam" id="PF13585">
    <property type="entry name" value="CHU_C"/>
    <property type="match status" value="1"/>
</dbReference>
<evidence type="ECO:0000313" key="7">
    <source>
        <dbReference type="EMBL" id="NJB72439.1"/>
    </source>
</evidence>
<evidence type="ECO:0000256" key="5">
    <source>
        <dbReference type="SAM" id="MobiDB-lite"/>
    </source>
</evidence>
<accession>A0A846R6N5</accession>
<dbReference type="InterPro" id="IPR053180">
    <property type="entry name" value="Ca-binding_acidic-repeat"/>
</dbReference>
<dbReference type="Gene3D" id="2.60.40.10">
    <property type="entry name" value="Immunoglobulins"/>
    <property type="match status" value="9"/>
</dbReference>
<sequence>MASTQIQAQFDTEYYLPPLWSTDAGPTSTNSPSELIISTSYPSSNVTIQTSDGVTLNTTITVSQGVPFSFSLSTVLGMTRTINAAEINKGLIITSTEPIQVVHINNSSNNKTYTTLKGTTALGTDFYAASQTKVIADQYGADDVHFISVMAMEDNTAITIQMPDFKVLEGTGNTVNITLNQYETYLVKTAFGTNITNNITGAHITSDKDIAVVSGGQHLRQTIGGAADGGVDQLVPIEAADTEYILSRGDTSPDYAIIVATQSNTQIFIDGNVTPVATLTNPGDYHEYDLPGTLGSPHYIEGDKPFLVFHVSGLKANELGMSIVPSILCRGSKTIDFLKFNGSVNLVNTVTVMLETSGISDFRFNNESLTTMGITPTAVPGRSDWSSFSIPDNKILNSNRAFSPSSYYHLGLLVGEDLLTGTFGFLSGFSKNVYTLDPNVQLPTPGYTVASTCDLRGQPDVFPVTLESTCGTPTITSATTSEATSNVTFTNTGFGTYDLQYTSGATSEYITDIITIQFKTTEATVDQAFGEAKIKVVIPPNVDDDGDGVPDCADQDDDNDGILDTMEYVGTNNPFGDEDGDNIINYLDVVDDNLSGDLSITDYTDLNADGTPDVYDLDGDGIPNHLDLDSDNDSIPDIVEAQPTDTYQPAGAIDPVTGIRATGTDTDGFNTVTNSDLDGLPDFLDFDSDNDGYSDIIEVGNGSLDSDGDSMTNELVGVNGLSNSIDNVDNYTDSDGTIDDPTLLPNIDALNDVDYREELDTDGDGIPDSSDLDDDNDGILDNLEAIGGNNPTGDADGDGIPNFIDSVNNGGVGDGSTTDYTDTNADGIPDVYDFDADGVPNHLDLDSDNDGIYDAIEAGHGQPHTNGLVDGPVNTDGIADAVQAIGQETSGSINYTLSDSEVTPDGTPDIFELDSDNDGCNDVIEAGYTDTDANGILGDNPTAVNANGIVISTNVVDGYTNPINADSGLGNTVYDFQQSGQSPIIATAPDQPQNLITNGVDPQTFTVNATGTLLIYQWQVDDQLGGGFINIDPLNTTDIYTNSDSATLTLTGITSSENEYQYRVIVTDSTFACGSTISSAATLTFDDAATITIDTPIEGDGVANATESADVTISGTTTDVELGQTVTVTFSDGANPNVITTATVDAGGTWTATDIDISGLDTGNISVNANVTDLAGNTANSLGNIILDNTATIDINTPIEGDALVNAAEDGNVSISGTTTGVENLQTVTVTFSDGAATVTTTATVNPDGTWTATDADISGLVNGPITVNADVTDVAGNPANELENISLDNSIPIIDINTPIEGDALVNAAEDGDVSISGTTTGVENLQTVTVTFSDGAATVTTTATVNPDGSWTATDVDISGLVNGPISVNADVTDVAGNPANDLENISLDTLATIDINTPIEGDALVNASEDGDVSISGTTTGVEDNQTVTVTFSDGVGTVTTTAVVTGNSWTATDADISALVNGPVTVNADVTDVAGNPANDLENISLDTLATIDINTPIEGDALVNDAEDGDVSISGTTTGVEDNQTVTVTFSDGAATVTTTATVNPDGSWTATDADISGLVNGPITVNADVTDVAGNPANDLENISLDTLATIDINTPIEGDALVNDAEDGDVSISGTTTGVEDNQTVTVTFSDGAATVTTTATVNPDGSWTATDADISGLVNGPITVNADVTDIAGNPANDLENISLDTLATIDINTPIEGDGVINAIEASNVIISGSTIGIEVGQTVSITFSDGVNPVITTTALIGSDGTWSTSELDISSLKSGNIGIDVIVSDLVGNTVSGLEYITMDSLATITIDNAIEIDNIVNSSEATDVTISGRTTEVEVGQTITVTLSDGVNPDVTTTAIVNLDGTWIATDVNITGLNLGSIVVQAVVVDSAGNSTNDTHNITLDINNPIITSTTTNDPTPIIMGLGEPFEVLIIGIDVNGDSIADTTYDVVVDSNGNWTLDTETAIPTSGTFPVLIDGSLINISVTDINNNMDSTAIQLIIDTDGDTINDGQELLDNTDPLDDCNSINGFPLDSSDCDNDGLTTIEEINLNTDPFNADSDGDSINDGQEIMDNTDPLNGCESIGGTPPATIICDTDGDGILDNQENIDGTDPNNDCESMGGAPLGTSDCDNDGLTNDEEAAIGTDPNNSDSDGDTIIDGQEIIDNTNPLDDCDSINGIPLSISDCDSDGLTNSEEEALGTDPRNPDTDGDNILDGSEVNDQTNPLDSCDSIGGTPLNGIACDIEIESDLIGPGIGNGSFKIKFISLFPNNTVEIYNRWGVMVYKVNGYDNNDNAFKGLSNARATIQQNEELPVGVYFYLIKYFDDDKGKTKSGYLYINK</sequence>
<keyword evidence="4" id="KW-0106">Calcium</keyword>
<protein>
    <submittedName>
        <fullName evidence="7">Putative pyridoxine 5'-phosphate oxidase superfamily flavin-nucleotide-binding protein</fullName>
    </submittedName>
</protein>
<evidence type="ECO:0000313" key="8">
    <source>
        <dbReference type="Proteomes" id="UP000590442"/>
    </source>
</evidence>
<dbReference type="PANTHER" id="PTHR37467">
    <property type="entry name" value="EXPORTED CALCIUM-BINDING GLYCOPROTEIN-RELATED"/>
    <property type="match status" value="1"/>
</dbReference>
<dbReference type="EMBL" id="JAATJJ010000002">
    <property type="protein sequence ID" value="NJB72439.1"/>
    <property type="molecule type" value="Genomic_DNA"/>
</dbReference>
<feature type="domain" description="IgGFc-binding protein N-terminal" evidence="6">
    <location>
        <begin position="116"/>
        <end position="403"/>
    </location>
</feature>
<keyword evidence="3" id="KW-0732">Signal</keyword>
<name>A0A846R6N5_9FLAO</name>
<comment type="subcellular location">
    <subcellularLocation>
        <location evidence="1">Secreted</location>
    </subcellularLocation>
</comment>
<dbReference type="Proteomes" id="UP000590442">
    <property type="component" value="Unassembled WGS sequence"/>
</dbReference>
<dbReference type="PROSITE" id="PS00018">
    <property type="entry name" value="EF_HAND_1"/>
    <property type="match status" value="1"/>
</dbReference>
<dbReference type="Pfam" id="PF18884">
    <property type="entry name" value="TSP3_bac"/>
    <property type="match status" value="5"/>
</dbReference>